<dbReference type="OMA" id="LITSWTR"/>
<accession>A0A834ZP01</accession>
<keyword evidence="3" id="KW-0012">Acyltransferase</keyword>
<evidence type="ECO:0000313" key="5">
    <source>
        <dbReference type="Proteomes" id="UP000655225"/>
    </source>
</evidence>
<dbReference type="AlphaFoldDB" id="A0A834ZP01"/>
<protein>
    <recommendedName>
        <fullName evidence="6">Omega-hydroxypalmitate O-feruloyl transferase</fullName>
    </recommendedName>
</protein>
<evidence type="ECO:0000256" key="2">
    <source>
        <dbReference type="ARBA" id="ARBA00022679"/>
    </source>
</evidence>
<dbReference type="PANTHER" id="PTHR31642:SF318">
    <property type="entry name" value="OMEGA-HYDROXYPALMITATE O-FERULOYL TRANSFERASE"/>
    <property type="match status" value="1"/>
</dbReference>
<organism evidence="4 5">
    <name type="scientific">Tetracentron sinense</name>
    <name type="common">Spur-leaf</name>
    <dbReference type="NCBI Taxonomy" id="13715"/>
    <lineage>
        <taxon>Eukaryota</taxon>
        <taxon>Viridiplantae</taxon>
        <taxon>Streptophyta</taxon>
        <taxon>Embryophyta</taxon>
        <taxon>Tracheophyta</taxon>
        <taxon>Spermatophyta</taxon>
        <taxon>Magnoliopsida</taxon>
        <taxon>Trochodendrales</taxon>
        <taxon>Trochodendraceae</taxon>
        <taxon>Tetracentron</taxon>
    </lineage>
</organism>
<dbReference type="InterPro" id="IPR050317">
    <property type="entry name" value="Plant_Fungal_Acyltransferase"/>
</dbReference>
<keyword evidence="2" id="KW-0808">Transferase</keyword>
<dbReference type="Proteomes" id="UP000655225">
    <property type="component" value="Unassembled WGS sequence"/>
</dbReference>
<comment type="caution">
    <text evidence="4">The sequence shown here is derived from an EMBL/GenBank/DDBJ whole genome shotgun (WGS) entry which is preliminary data.</text>
</comment>
<name>A0A834ZP01_TETSI</name>
<evidence type="ECO:0008006" key="6">
    <source>
        <dbReference type="Google" id="ProtNLM"/>
    </source>
</evidence>
<evidence type="ECO:0000256" key="1">
    <source>
        <dbReference type="ARBA" id="ARBA00009861"/>
    </source>
</evidence>
<evidence type="ECO:0000313" key="4">
    <source>
        <dbReference type="EMBL" id="KAF8409722.1"/>
    </source>
</evidence>
<gene>
    <name evidence="4" type="ORF">HHK36_005801</name>
</gene>
<comment type="similarity">
    <text evidence="1">Belongs to the plant acyltransferase family.</text>
</comment>
<dbReference type="GO" id="GO:0016747">
    <property type="term" value="F:acyltransferase activity, transferring groups other than amino-acyl groups"/>
    <property type="evidence" value="ECO:0007669"/>
    <property type="project" value="UniProtKB-ARBA"/>
</dbReference>
<dbReference type="Gene3D" id="3.30.559.10">
    <property type="entry name" value="Chloramphenicol acetyltransferase-like domain"/>
    <property type="match status" value="2"/>
</dbReference>
<dbReference type="OrthoDB" id="671439at2759"/>
<proteinExistence type="inferred from homology"/>
<dbReference type="FunFam" id="3.30.559.10:FF:000015">
    <property type="entry name" value="Spermidine hydroxycinnamoyl transferase"/>
    <property type="match status" value="1"/>
</dbReference>
<keyword evidence="5" id="KW-1185">Reference proteome</keyword>
<dbReference type="EMBL" id="JABCRI010000003">
    <property type="protein sequence ID" value="KAF8409722.1"/>
    <property type="molecule type" value="Genomic_DNA"/>
</dbReference>
<dbReference type="PANTHER" id="PTHR31642">
    <property type="entry name" value="TRICHOTHECENE 3-O-ACETYLTRANSFERASE"/>
    <property type="match status" value="1"/>
</dbReference>
<reference evidence="4 5" key="1">
    <citation type="submission" date="2020-04" db="EMBL/GenBank/DDBJ databases">
        <title>Plant Genome Project.</title>
        <authorList>
            <person name="Zhang R.-G."/>
        </authorList>
    </citation>
    <scope>NUCLEOTIDE SEQUENCE [LARGE SCALE GENOMIC DNA]</scope>
    <source>
        <strain evidence="4">YNK0</strain>
        <tissue evidence="4">Leaf</tissue>
    </source>
</reference>
<dbReference type="InterPro" id="IPR023213">
    <property type="entry name" value="CAT-like_dom_sf"/>
</dbReference>
<sequence>MEGLYANGGVITVKKSEPVLVHPEVETDEGFYYLSNLDQNIAVIIQTVYCFKANEKKNSESASGVIKQALAKVLVHFYPLAGILTISSDGKLIVECTNRGVPFVEAVADCEMDVLGDIAMPDPATLGKLVHTYPGAKNIFENPLLTVQVTRFKCGGFVLGMTINHSMTDGISAMEFVNSWAETARGCLSLTVPPFLDRSILRSRQPPKIEFPHDEFAEISDVSNMATLYREEQMIYRSFYLDSEKLARLKKMATEDGSIKSCTNFTVLTAFVWRARSKALKMKSHQQTKLLFAVDGRSKFNHPFPKGYFGNGIILTCCLCSAGELMEKPLSFAVKLVQDAIKVVTEDYIRSTIDCFEVTRARPTLTATLLITSWTRLAFNTTDFGWGEPAQSGAVTLPEKEVVLFLSHGEEKKKNTGLLLGLPVTAMKTFQELMQV</sequence>
<evidence type="ECO:0000256" key="3">
    <source>
        <dbReference type="ARBA" id="ARBA00023315"/>
    </source>
</evidence>
<dbReference type="Pfam" id="PF02458">
    <property type="entry name" value="Transferase"/>
    <property type="match status" value="1"/>
</dbReference>